<evidence type="ECO:0008006" key="3">
    <source>
        <dbReference type="Google" id="ProtNLM"/>
    </source>
</evidence>
<accession>A0A286UVQ9</accession>
<protein>
    <recommendedName>
        <fullName evidence="3">F-box domain-containing protein</fullName>
    </recommendedName>
</protein>
<dbReference type="AlphaFoldDB" id="A0A286UVQ9"/>
<reference evidence="1 2" key="1">
    <citation type="journal article" date="2017" name="Mol. Ecol.">
        <title>Comparative and population genomic landscape of Phellinus noxius: A hypervariable fungus causing root rot in trees.</title>
        <authorList>
            <person name="Chung C.L."/>
            <person name="Lee T.J."/>
            <person name="Akiba M."/>
            <person name="Lee H.H."/>
            <person name="Kuo T.H."/>
            <person name="Liu D."/>
            <person name="Ke H.M."/>
            <person name="Yokoi T."/>
            <person name="Roa M.B."/>
            <person name="Lu M.J."/>
            <person name="Chang Y.Y."/>
            <person name="Ann P.J."/>
            <person name="Tsai J.N."/>
            <person name="Chen C.Y."/>
            <person name="Tzean S.S."/>
            <person name="Ota Y."/>
            <person name="Hattori T."/>
            <person name="Sahashi N."/>
            <person name="Liou R.F."/>
            <person name="Kikuchi T."/>
            <person name="Tsai I.J."/>
        </authorList>
    </citation>
    <scope>NUCLEOTIDE SEQUENCE [LARGE SCALE GENOMIC DNA]</scope>
    <source>
        <strain evidence="1 2">FFPRI411160</strain>
    </source>
</reference>
<gene>
    <name evidence="1" type="ORF">PNOK_0075400</name>
</gene>
<evidence type="ECO:0000313" key="1">
    <source>
        <dbReference type="EMBL" id="PAV23686.1"/>
    </source>
</evidence>
<evidence type="ECO:0000313" key="2">
    <source>
        <dbReference type="Proteomes" id="UP000217199"/>
    </source>
</evidence>
<dbReference type="Proteomes" id="UP000217199">
    <property type="component" value="Unassembled WGS sequence"/>
</dbReference>
<dbReference type="OrthoDB" id="3256525at2759"/>
<proteinExistence type="predicted"/>
<dbReference type="Gene3D" id="3.80.10.10">
    <property type="entry name" value="Ribonuclease Inhibitor"/>
    <property type="match status" value="1"/>
</dbReference>
<dbReference type="EMBL" id="NBII01000001">
    <property type="protein sequence ID" value="PAV23686.1"/>
    <property type="molecule type" value="Genomic_DNA"/>
</dbReference>
<keyword evidence="2" id="KW-1185">Reference proteome</keyword>
<sequence>MSSTSRSSVFYSYEFGCSSASEDTSQMFRVNTTLSSRTVDLPPEIWFDIFDFATHIPGVLTLNNITELEAYGEDEDGIILHDLYHESMHVKLAISRVSRSWRRIVTPLLFQCILIRSGPHARAISDAFTYFRSHQAYEDFAGRWVKRIELSVEDDYWEQDSLLSLANILDCTPNLTTFSDLHSMARVPEGFATQEVVRNLYSLCEKGNLKRLEWSGPTYFPLGDLLYGAKSSLEVLMTKQLSEKSVSLPKLQTLVLRNATSADRIDLSELGSPKLFSLMTFSESSEILNPLSPSSPQLISQYSVFPSLKHLHCVLSPNNNPSELLQRISSLESLTLDFCRQVQPRNLNKYSIRLPNMQKIVLQRFPSLQSRNDQHNDPQSLRSSYEFLLNLIDRKNNPSLKAIGFQISRSYGDEDDYITTDDVATRDGFWEAFISQCNKQNIKLEASVGAVDHVLANWYPFHLGLLPQNLLIQ</sequence>
<name>A0A286UVQ9_9AGAM</name>
<organism evidence="1 2">
    <name type="scientific">Pyrrhoderma noxium</name>
    <dbReference type="NCBI Taxonomy" id="2282107"/>
    <lineage>
        <taxon>Eukaryota</taxon>
        <taxon>Fungi</taxon>
        <taxon>Dikarya</taxon>
        <taxon>Basidiomycota</taxon>
        <taxon>Agaricomycotina</taxon>
        <taxon>Agaricomycetes</taxon>
        <taxon>Hymenochaetales</taxon>
        <taxon>Hymenochaetaceae</taxon>
        <taxon>Pyrrhoderma</taxon>
    </lineage>
</organism>
<comment type="caution">
    <text evidence="1">The sequence shown here is derived from an EMBL/GenBank/DDBJ whole genome shotgun (WGS) entry which is preliminary data.</text>
</comment>
<dbReference type="InParanoid" id="A0A286UVQ9"/>
<dbReference type="InterPro" id="IPR032675">
    <property type="entry name" value="LRR_dom_sf"/>
</dbReference>